<dbReference type="InterPro" id="IPR027266">
    <property type="entry name" value="TrmE/GcvT-like"/>
</dbReference>
<protein>
    <submittedName>
        <fullName evidence="3">Dimethylglycine oxidase</fullName>
    </submittedName>
</protein>
<dbReference type="Pfam" id="PF08669">
    <property type="entry name" value="GCV_T_C"/>
    <property type="match status" value="1"/>
</dbReference>
<dbReference type="Gene3D" id="3.30.70.1400">
    <property type="entry name" value="Aminomethyltransferase beta-barrel domains"/>
    <property type="match status" value="1"/>
</dbReference>
<organism evidence="3">
    <name type="scientific">uncultured Arthrobacter sp</name>
    <dbReference type="NCBI Taxonomy" id="114050"/>
    <lineage>
        <taxon>Bacteria</taxon>
        <taxon>Bacillati</taxon>
        <taxon>Actinomycetota</taxon>
        <taxon>Actinomycetes</taxon>
        <taxon>Micrococcales</taxon>
        <taxon>Micrococcaceae</taxon>
        <taxon>Arthrobacter</taxon>
        <taxon>environmental samples</taxon>
    </lineage>
</organism>
<reference evidence="3" key="1">
    <citation type="submission" date="2020-02" db="EMBL/GenBank/DDBJ databases">
        <authorList>
            <person name="Meier V. D."/>
        </authorList>
    </citation>
    <scope>NUCLEOTIDE SEQUENCE</scope>
    <source>
        <strain evidence="3">AVDCRST_MAG83</strain>
    </source>
</reference>
<feature type="domain" description="GCVT N-terminal" evidence="1">
    <location>
        <begin position="1"/>
        <end position="83"/>
    </location>
</feature>
<gene>
    <name evidence="3" type="ORF">AVDCRST_MAG83-1668</name>
</gene>
<dbReference type="InterPro" id="IPR028896">
    <property type="entry name" value="GcvT/YgfZ/DmdA"/>
</dbReference>
<name>A0A6J4I7N3_9MICC</name>
<dbReference type="SUPFAM" id="SSF103025">
    <property type="entry name" value="Folate-binding domain"/>
    <property type="match status" value="1"/>
</dbReference>
<evidence type="ECO:0000259" key="2">
    <source>
        <dbReference type="Pfam" id="PF08669"/>
    </source>
</evidence>
<accession>A0A6J4I7N3</accession>
<dbReference type="InterPro" id="IPR029043">
    <property type="entry name" value="GcvT/YgfZ_C"/>
</dbReference>
<dbReference type="EMBL" id="CADCTE010000100">
    <property type="protein sequence ID" value="CAA9243232.1"/>
    <property type="molecule type" value="Genomic_DNA"/>
</dbReference>
<sequence>PVTAMRLSYVGELGWELYTTAEHGLRLWDLLFEAGQEHGIIAAGRGAFNAMRLEKGYRLWGADMTSEHHPYEAGLGFSVGKDKEGYRGAGALAARREETAVRALRCLTVDDGVTVVMGKEPVYVNGEAAGYVTSAAYGYSIGRPIAYAWLPAAVAEGDSVEIEYFGERVRATVAAEPLFDPAMERLRG</sequence>
<dbReference type="Gene3D" id="3.30.1360.120">
    <property type="entry name" value="Probable tRNA modification gtpase trme, domain 1"/>
    <property type="match status" value="1"/>
</dbReference>
<proteinExistence type="predicted"/>
<evidence type="ECO:0000313" key="3">
    <source>
        <dbReference type="EMBL" id="CAA9243232.1"/>
    </source>
</evidence>
<dbReference type="InterPro" id="IPR013977">
    <property type="entry name" value="GcvT_C"/>
</dbReference>
<dbReference type="AlphaFoldDB" id="A0A6J4I7N3"/>
<dbReference type="RefSeq" id="WP_294567668.1">
    <property type="nucleotide sequence ID" value="NZ_CADCTE010000100.1"/>
</dbReference>
<feature type="non-terminal residue" evidence="3">
    <location>
        <position position="1"/>
    </location>
</feature>
<dbReference type="Pfam" id="PF01571">
    <property type="entry name" value="GCV_T"/>
    <property type="match status" value="1"/>
</dbReference>
<dbReference type="InterPro" id="IPR006222">
    <property type="entry name" value="GCVT_N"/>
</dbReference>
<dbReference type="PANTHER" id="PTHR43757:SF2">
    <property type="entry name" value="AMINOMETHYLTRANSFERASE, MITOCHONDRIAL"/>
    <property type="match status" value="1"/>
</dbReference>
<feature type="domain" description="Aminomethyltransferase C-terminal" evidence="2">
    <location>
        <begin position="102"/>
        <end position="180"/>
    </location>
</feature>
<dbReference type="SUPFAM" id="SSF101790">
    <property type="entry name" value="Aminomethyltransferase beta-barrel domain"/>
    <property type="match status" value="1"/>
</dbReference>
<dbReference type="PANTHER" id="PTHR43757">
    <property type="entry name" value="AMINOMETHYLTRANSFERASE"/>
    <property type="match status" value="1"/>
</dbReference>
<dbReference type="Gene3D" id="2.40.30.110">
    <property type="entry name" value="Aminomethyltransferase beta-barrel domains"/>
    <property type="match status" value="1"/>
</dbReference>
<evidence type="ECO:0000259" key="1">
    <source>
        <dbReference type="Pfam" id="PF01571"/>
    </source>
</evidence>